<feature type="compositionally biased region" description="Acidic residues" evidence="1">
    <location>
        <begin position="11"/>
        <end position="28"/>
    </location>
</feature>
<proteinExistence type="predicted"/>
<feature type="region of interest" description="Disordered" evidence="1">
    <location>
        <begin position="1"/>
        <end position="31"/>
    </location>
</feature>
<reference evidence="3" key="2">
    <citation type="submission" date="2015-01" db="EMBL/GenBank/DDBJ databases">
        <title>Evolutionary Origins and Diversification of the Mycorrhizal Mutualists.</title>
        <authorList>
            <consortium name="DOE Joint Genome Institute"/>
            <consortium name="Mycorrhizal Genomics Consortium"/>
            <person name="Kohler A."/>
            <person name="Kuo A."/>
            <person name="Nagy L.G."/>
            <person name="Floudas D."/>
            <person name="Copeland A."/>
            <person name="Barry K.W."/>
            <person name="Cichocki N."/>
            <person name="Veneault-Fourrey C."/>
            <person name="LaButti K."/>
            <person name="Lindquist E.A."/>
            <person name="Lipzen A."/>
            <person name="Lundell T."/>
            <person name="Morin E."/>
            <person name="Murat C."/>
            <person name="Riley R."/>
            <person name="Ohm R."/>
            <person name="Sun H."/>
            <person name="Tunlid A."/>
            <person name="Henrissat B."/>
            <person name="Grigoriev I.V."/>
            <person name="Hibbett D.S."/>
            <person name="Martin F."/>
        </authorList>
    </citation>
    <scope>NUCLEOTIDE SEQUENCE [LARGE SCALE GENOMIC DNA]</scope>
    <source>
        <strain evidence="3">F 1598</strain>
    </source>
</reference>
<name>A0A0C3G9G7_PILCF</name>
<dbReference type="HOGENOM" id="CLU_063594_0_0_1"/>
<feature type="non-terminal residue" evidence="2">
    <location>
        <position position="332"/>
    </location>
</feature>
<dbReference type="STRING" id="765440.A0A0C3G9G7"/>
<evidence type="ECO:0000256" key="1">
    <source>
        <dbReference type="SAM" id="MobiDB-lite"/>
    </source>
</evidence>
<dbReference type="AlphaFoldDB" id="A0A0C3G9G7"/>
<reference evidence="2 3" key="1">
    <citation type="submission" date="2014-04" db="EMBL/GenBank/DDBJ databases">
        <authorList>
            <consortium name="DOE Joint Genome Institute"/>
            <person name="Kuo A."/>
            <person name="Tarkka M."/>
            <person name="Buscot F."/>
            <person name="Kohler A."/>
            <person name="Nagy L.G."/>
            <person name="Floudas D."/>
            <person name="Copeland A."/>
            <person name="Barry K.W."/>
            <person name="Cichocki N."/>
            <person name="Veneault-Fourrey C."/>
            <person name="LaButti K."/>
            <person name="Lindquist E.A."/>
            <person name="Lipzen A."/>
            <person name="Lundell T."/>
            <person name="Morin E."/>
            <person name="Murat C."/>
            <person name="Sun H."/>
            <person name="Tunlid A."/>
            <person name="Henrissat B."/>
            <person name="Grigoriev I.V."/>
            <person name="Hibbett D.S."/>
            <person name="Martin F."/>
            <person name="Nordberg H.P."/>
            <person name="Cantor M.N."/>
            <person name="Hua S.X."/>
        </authorList>
    </citation>
    <scope>NUCLEOTIDE SEQUENCE [LARGE SCALE GENOMIC DNA]</scope>
    <source>
        <strain evidence="2 3">F 1598</strain>
    </source>
</reference>
<evidence type="ECO:0000313" key="3">
    <source>
        <dbReference type="Proteomes" id="UP000054166"/>
    </source>
</evidence>
<keyword evidence="3" id="KW-1185">Reference proteome</keyword>
<gene>
    <name evidence="2" type="ORF">PILCRDRAFT_63675</name>
</gene>
<evidence type="ECO:0000313" key="2">
    <source>
        <dbReference type="EMBL" id="KIM87271.1"/>
    </source>
</evidence>
<dbReference type="OrthoDB" id="2742740at2759"/>
<dbReference type="InParanoid" id="A0A0C3G9G7"/>
<dbReference type="Proteomes" id="UP000054166">
    <property type="component" value="Unassembled WGS sequence"/>
</dbReference>
<sequence length="332" mass="37269">MTSSEALLTEEIVDIDSTEDEDEDDEGTASEALLKFPEEPAVVDVNSTGDDDEEGETTYFNLPSSLMQLRKELLQGYSTPAECPDMVSAPEELTPSEMLTLKHYIAWKKSNGTVHAYKLHAEVLQSTNVAEILSLGSAKKLTATLTDFKPQQVDMCPQSCIAYTGEFADMKSCPYIRAGKLCGELRYLPKKKPNAQNKPRAQMMYLPFVPLIKAMFANAETSQLLHHRDKCLQKALHLLATASQSMKYSDFCDSKVHIHHYQSMKLFQDPQDIAFAISTDGAQLTMKKHSDTWLLILIFLNFPPELRYKSQRIFYPFATPGPNPPGNIESFL</sequence>
<dbReference type="EMBL" id="KN832979">
    <property type="protein sequence ID" value="KIM87271.1"/>
    <property type="molecule type" value="Genomic_DNA"/>
</dbReference>
<protein>
    <submittedName>
        <fullName evidence="2">Uncharacterized protein</fullName>
    </submittedName>
</protein>
<organism evidence="2 3">
    <name type="scientific">Piloderma croceum (strain F 1598)</name>
    <dbReference type="NCBI Taxonomy" id="765440"/>
    <lineage>
        <taxon>Eukaryota</taxon>
        <taxon>Fungi</taxon>
        <taxon>Dikarya</taxon>
        <taxon>Basidiomycota</taxon>
        <taxon>Agaricomycotina</taxon>
        <taxon>Agaricomycetes</taxon>
        <taxon>Agaricomycetidae</taxon>
        <taxon>Atheliales</taxon>
        <taxon>Atheliaceae</taxon>
        <taxon>Piloderma</taxon>
    </lineage>
</organism>
<accession>A0A0C3G9G7</accession>